<keyword evidence="1" id="KW-1133">Transmembrane helix</keyword>
<evidence type="ECO:0000256" key="1">
    <source>
        <dbReference type="SAM" id="Phobius"/>
    </source>
</evidence>
<dbReference type="AlphaFoldDB" id="A0AAV1ZSD1"/>
<proteinExistence type="predicted"/>
<accession>A0AAV1ZSD1</accession>
<dbReference type="Proteomes" id="UP001497382">
    <property type="component" value="Unassembled WGS sequence"/>
</dbReference>
<keyword evidence="1" id="KW-0812">Transmembrane</keyword>
<evidence type="ECO:0000313" key="2">
    <source>
        <dbReference type="EMBL" id="CAL1274750.1"/>
    </source>
</evidence>
<sequence>MLEIYFTSYNTLFSIDITMFTILPILEIMTWFLSHGSILPLHLPGE</sequence>
<evidence type="ECO:0008006" key="4">
    <source>
        <dbReference type="Google" id="ProtNLM"/>
    </source>
</evidence>
<reference evidence="2 3" key="1">
    <citation type="submission" date="2024-04" db="EMBL/GenBank/DDBJ databases">
        <authorList>
            <person name="Rising A."/>
            <person name="Reimegard J."/>
            <person name="Sonavane S."/>
            <person name="Akerstrom W."/>
            <person name="Nylinder S."/>
            <person name="Hedman E."/>
            <person name="Kallberg Y."/>
        </authorList>
    </citation>
    <scope>NUCLEOTIDE SEQUENCE [LARGE SCALE GENOMIC DNA]</scope>
</reference>
<gene>
    <name evidence="2" type="ORF">LARSCL_LOCUS7686</name>
</gene>
<keyword evidence="3" id="KW-1185">Reference proteome</keyword>
<keyword evidence="1" id="KW-0472">Membrane</keyword>
<organism evidence="2 3">
    <name type="scientific">Larinioides sclopetarius</name>
    <dbReference type="NCBI Taxonomy" id="280406"/>
    <lineage>
        <taxon>Eukaryota</taxon>
        <taxon>Metazoa</taxon>
        <taxon>Ecdysozoa</taxon>
        <taxon>Arthropoda</taxon>
        <taxon>Chelicerata</taxon>
        <taxon>Arachnida</taxon>
        <taxon>Araneae</taxon>
        <taxon>Araneomorphae</taxon>
        <taxon>Entelegynae</taxon>
        <taxon>Araneoidea</taxon>
        <taxon>Araneidae</taxon>
        <taxon>Larinioides</taxon>
    </lineage>
</organism>
<protein>
    <recommendedName>
        <fullName evidence="4">Cytochrome c oxidase subunit II</fullName>
    </recommendedName>
</protein>
<feature type="transmembrane region" description="Helical" evidence="1">
    <location>
        <begin position="12"/>
        <end position="33"/>
    </location>
</feature>
<evidence type="ECO:0000313" key="3">
    <source>
        <dbReference type="Proteomes" id="UP001497382"/>
    </source>
</evidence>
<name>A0AAV1ZSD1_9ARAC</name>
<comment type="caution">
    <text evidence="2">The sequence shown here is derived from an EMBL/GenBank/DDBJ whole genome shotgun (WGS) entry which is preliminary data.</text>
</comment>
<dbReference type="EMBL" id="CAXIEN010000080">
    <property type="protein sequence ID" value="CAL1274750.1"/>
    <property type="molecule type" value="Genomic_DNA"/>
</dbReference>